<evidence type="ECO:0000256" key="1">
    <source>
        <dbReference type="ARBA" id="ARBA00004651"/>
    </source>
</evidence>
<dbReference type="InterPro" id="IPR003918">
    <property type="entry name" value="NADH_UbQ_OxRdtase"/>
</dbReference>
<evidence type="ECO:0000256" key="7">
    <source>
        <dbReference type="SAM" id="MobiDB-lite"/>
    </source>
</evidence>
<feature type="domain" description="NADH:quinone oxidoreductase/Mrp antiporter transmembrane" evidence="9">
    <location>
        <begin position="182"/>
        <end position="458"/>
    </location>
</feature>
<evidence type="ECO:0000313" key="11">
    <source>
        <dbReference type="Proteomes" id="UP000028194"/>
    </source>
</evidence>
<feature type="region of interest" description="Disordered" evidence="7">
    <location>
        <begin position="115"/>
        <end position="143"/>
    </location>
</feature>
<comment type="subcellular location">
    <subcellularLocation>
        <location evidence="1">Cell membrane</location>
        <topology evidence="1">Multi-pass membrane protein</topology>
    </subcellularLocation>
</comment>
<dbReference type="AlphaFoldDB" id="A0A075MTX4"/>
<protein>
    <submittedName>
        <fullName evidence="10">Proton-translocating NADH-quinone oxidoreductase, chain M</fullName>
        <ecNumber evidence="10">1.6.5.3</ecNumber>
    </submittedName>
</protein>
<feature type="transmembrane region" description="Helical" evidence="8">
    <location>
        <begin position="188"/>
        <end position="208"/>
    </location>
</feature>
<evidence type="ECO:0000256" key="4">
    <source>
        <dbReference type="ARBA" id="ARBA00022692"/>
    </source>
</evidence>
<feature type="transmembrane region" description="Helical" evidence="8">
    <location>
        <begin position="425"/>
        <end position="444"/>
    </location>
</feature>
<evidence type="ECO:0000256" key="2">
    <source>
        <dbReference type="ARBA" id="ARBA00009025"/>
    </source>
</evidence>
<keyword evidence="6 8" id="KW-0472">Membrane</keyword>
<feature type="transmembrane region" description="Helical" evidence="8">
    <location>
        <begin position="6"/>
        <end position="25"/>
    </location>
</feature>
<dbReference type="eggNOG" id="arCOG01539">
    <property type="taxonomic scope" value="Archaea"/>
</dbReference>
<dbReference type="Pfam" id="PF00361">
    <property type="entry name" value="Proton_antipo_M"/>
    <property type="match status" value="1"/>
</dbReference>
<feature type="transmembrane region" description="Helical" evidence="8">
    <location>
        <begin position="259"/>
        <end position="283"/>
    </location>
</feature>
<dbReference type="STRING" id="1459636.NTE_02551"/>
<feature type="transmembrane region" description="Helical" evidence="8">
    <location>
        <begin position="328"/>
        <end position="347"/>
    </location>
</feature>
<dbReference type="InterPro" id="IPR001750">
    <property type="entry name" value="ND/Mrp_TM"/>
</dbReference>
<dbReference type="KEGG" id="nev:NTE_02551"/>
<keyword evidence="4 8" id="KW-0812">Transmembrane</keyword>
<keyword evidence="5 8" id="KW-1133">Transmembrane helix</keyword>
<keyword evidence="11" id="KW-1185">Reference proteome</keyword>
<evidence type="ECO:0000256" key="8">
    <source>
        <dbReference type="SAM" id="Phobius"/>
    </source>
</evidence>
<dbReference type="PANTHER" id="PTHR42703:SF1">
    <property type="entry name" value="NA(+)_H(+) ANTIPORTER SUBUNIT D1"/>
    <property type="match status" value="1"/>
</dbReference>
<proteinExistence type="inferred from homology"/>
<dbReference type="OrthoDB" id="19089at2157"/>
<reference evidence="10 11" key="1">
    <citation type="journal article" date="2014" name="PLoS ONE">
        <title>Genome Sequence of Candidatus Nitrososphaera evergladensis from Group I.1b Enriched from Everglades Soil Reveals Novel Genomic Features of the Ammonia-Oxidizing Archaea.</title>
        <authorList>
            <person name="Zhalnina K.V."/>
            <person name="Dias R."/>
            <person name="Leonard M.T."/>
            <person name="Dorr de Quadros P."/>
            <person name="Camargo F.A."/>
            <person name="Drew J.C."/>
            <person name="Farmerie W.G."/>
            <person name="Daroub S.H."/>
            <person name="Triplett E.W."/>
        </authorList>
    </citation>
    <scope>NUCLEOTIDE SEQUENCE [LARGE SCALE GENOMIC DNA]</scope>
    <source>
        <strain evidence="10 11">SR1</strain>
    </source>
</reference>
<keyword evidence="10" id="KW-0560">Oxidoreductase</keyword>
<dbReference type="PANTHER" id="PTHR42703">
    <property type="entry name" value="NADH DEHYDROGENASE"/>
    <property type="match status" value="1"/>
</dbReference>
<evidence type="ECO:0000256" key="5">
    <source>
        <dbReference type="ARBA" id="ARBA00022989"/>
    </source>
</evidence>
<feature type="transmembrane region" description="Helical" evidence="8">
    <location>
        <begin position="464"/>
        <end position="488"/>
    </location>
</feature>
<dbReference type="PRINTS" id="PR01437">
    <property type="entry name" value="NUOXDRDTASE4"/>
</dbReference>
<evidence type="ECO:0000313" key="10">
    <source>
        <dbReference type="EMBL" id="AIF84598.1"/>
    </source>
</evidence>
<name>A0A075MTX4_9ARCH</name>
<dbReference type="GO" id="GO:0016491">
    <property type="term" value="F:oxidoreductase activity"/>
    <property type="evidence" value="ECO:0007669"/>
    <property type="project" value="UniProtKB-KW"/>
</dbReference>
<feature type="compositionally biased region" description="Low complexity" evidence="7">
    <location>
        <begin position="120"/>
        <end position="134"/>
    </location>
</feature>
<feature type="transmembrane region" description="Helical" evidence="8">
    <location>
        <begin position="509"/>
        <end position="527"/>
    </location>
</feature>
<dbReference type="HOGENOM" id="CLU_007100_4_2_2"/>
<dbReference type="InterPro" id="IPR050586">
    <property type="entry name" value="CPA3_Na-H_Antiporter_D"/>
</dbReference>
<accession>A0A075MTX4</accession>
<dbReference type="GeneID" id="41598246"/>
<organism evidence="10 11">
    <name type="scientific">Candidatus Nitrososphaera evergladensis SR1</name>
    <dbReference type="NCBI Taxonomy" id="1459636"/>
    <lineage>
        <taxon>Archaea</taxon>
        <taxon>Nitrososphaerota</taxon>
        <taxon>Nitrososphaeria</taxon>
        <taxon>Nitrososphaerales</taxon>
        <taxon>Nitrososphaeraceae</taxon>
        <taxon>Nitrososphaera</taxon>
    </lineage>
</organism>
<feature type="transmembrane region" description="Helical" evidence="8">
    <location>
        <begin position="74"/>
        <end position="99"/>
    </location>
</feature>
<dbReference type="GO" id="GO:0005886">
    <property type="term" value="C:plasma membrane"/>
    <property type="evidence" value="ECO:0007669"/>
    <property type="project" value="UniProtKB-SubCell"/>
</dbReference>
<feature type="transmembrane region" description="Helical" evidence="8">
    <location>
        <begin position="383"/>
        <end position="404"/>
    </location>
</feature>
<dbReference type="EC" id="1.6.5.3" evidence="10"/>
<evidence type="ECO:0000256" key="3">
    <source>
        <dbReference type="ARBA" id="ARBA00022475"/>
    </source>
</evidence>
<feature type="transmembrane region" description="Helical" evidence="8">
    <location>
        <begin position="32"/>
        <end position="54"/>
    </location>
</feature>
<evidence type="ECO:0000259" key="9">
    <source>
        <dbReference type="Pfam" id="PF00361"/>
    </source>
</evidence>
<feature type="transmembrane region" description="Helical" evidence="8">
    <location>
        <begin position="354"/>
        <end position="371"/>
    </location>
</feature>
<dbReference type="GO" id="GO:0008137">
    <property type="term" value="F:NADH dehydrogenase (ubiquinone) activity"/>
    <property type="evidence" value="ECO:0007669"/>
    <property type="project" value="InterPro"/>
</dbReference>
<gene>
    <name evidence="10" type="ORF">NTE_02551</name>
</gene>
<comment type="similarity">
    <text evidence="2">Belongs to the complex I subunit 4 family.</text>
</comment>
<dbReference type="GO" id="GO:0042773">
    <property type="term" value="P:ATP synthesis coupled electron transport"/>
    <property type="evidence" value="ECO:0007669"/>
    <property type="project" value="InterPro"/>
</dbReference>
<keyword evidence="3" id="KW-1003">Cell membrane</keyword>
<feature type="transmembrane region" description="Helical" evidence="8">
    <location>
        <begin position="295"/>
        <end position="316"/>
    </location>
</feature>
<dbReference type="Proteomes" id="UP000028194">
    <property type="component" value="Chromosome"/>
</dbReference>
<dbReference type="RefSeq" id="WP_148701139.1">
    <property type="nucleotide sequence ID" value="NZ_CP007174.1"/>
</dbReference>
<feature type="transmembrane region" description="Helical" evidence="8">
    <location>
        <begin position="215"/>
        <end position="239"/>
    </location>
</feature>
<sequence length="590" mass="63306">MAESYFLLAATFIPLLLAPVAYVIGRRAGATAVTWFSFGALAISTGLLFIPTMLLHGGMTSYVETYKWGQFGDFGLRLDGLALPFALIIYVLCTVLAIYSKPYMIHKIMEDMPGHGKAGDGSSSSSSSSAPSHSSSHESPGHGGGTMMLLSPEQKQYVNSQMGLYFALYLAFSMGMLGTVLATNVIEFYVFFELMLVPSFFLIAFYGYGARRRIALMFFFWTHVGAVVLLLSLLAMGFFAGGYDFATIKANAGNIPQQWLALIVFGLVAGLGVKLAAFLLHIWLPYAHAEAPTPVSALLSPAMIGIGAYALLRLWLELLTGSYEQYSLYINMWGLATMIYGGAMALMQDDIKKVLAYSSISQMGYILFGLGSESILGISGATMLYVSHGLGKAVLFMMAGSIILQTGTRSMSRLGGLAGKMPYTAVIAFIGALTIMGVPPTSGFMAEWTMFNGALQTAAHNGDWFRAAMFGFGIMATILTSAYILWMLKRVFFGKIPEEMAHVKEASPYITMTMLVFAALSLTIGILPDLFLNPITGYIQGMFAGHENVLPLPEHSNAAIEPAAALGHESDGVSMQEGISAQTSGNGGGT</sequence>
<dbReference type="InterPro" id="IPR010227">
    <property type="entry name" value="NADH_Q_OxRdtase_chainM/4"/>
</dbReference>
<dbReference type="EMBL" id="CP007174">
    <property type="protein sequence ID" value="AIF84598.1"/>
    <property type="molecule type" value="Genomic_DNA"/>
</dbReference>
<feature type="transmembrane region" description="Helical" evidence="8">
    <location>
        <begin position="164"/>
        <end position="182"/>
    </location>
</feature>
<evidence type="ECO:0000256" key="6">
    <source>
        <dbReference type="ARBA" id="ARBA00023136"/>
    </source>
</evidence>
<dbReference type="NCBIfam" id="TIGR01972">
    <property type="entry name" value="NDH_I_M"/>
    <property type="match status" value="1"/>
</dbReference>